<sequence>MHHSLWASRLFTVSFKLSHGFISLDNAFYSLHFKLLHPTTYNQHPPLRAPGSQHSCSISKQTYQIQSKPINPYANSSNPRRFNETMSSRSSMQYDDFLDTDIPYNEIPAEYLPSSSPPTNPDAGNQLQQAFTEAIRRAARPEYTSSDIARAVEVVHNIRLAIEQAAATHETLFNRYKKLPQVVNDADTDVFTAEFRQDECHAYFESEGHRRFSALLERVLDVDRMLEDGRYKDAFERACTFEGEIESVYRFNEELERVVAGLGERAERYR</sequence>
<dbReference type="AlphaFoldDB" id="A0A2S6BZW8"/>
<accession>A0A2S6BZW8</accession>
<keyword evidence="2" id="KW-1185">Reference proteome</keyword>
<reference evidence="2" key="1">
    <citation type="journal article" date="2017" name="bioRxiv">
        <title>Conservation of a gene cluster reveals novel cercosporin biosynthetic mechanisms and extends production to the genus Colletotrichum.</title>
        <authorList>
            <person name="de Jonge R."/>
            <person name="Ebert M.K."/>
            <person name="Huitt-Roehl C.R."/>
            <person name="Pal P."/>
            <person name="Suttle J.C."/>
            <person name="Spanner R.E."/>
            <person name="Neubauer J.D."/>
            <person name="Jurick W.M.II."/>
            <person name="Stott K.A."/>
            <person name="Secor G.A."/>
            <person name="Thomma B.P.H.J."/>
            <person name="Van de Peer Y."/>
            <person name="Townsend C.A."/>
            <person name="Bolton M.D."/>
        </authorList>
    </citation>
    <scope>NUCLEOTIDE SEQUENCE [LARGE SCALE GENOMIC DNA]</scope>
    <source>
        <strain evidence="2">CBS538.71</strain>
    </source>
</reference>
<dbReference type="EMBL" id="PNEN01001624">
    <property type="protein sequence ID" value="PPJ53009.1"/>
    <property type="molecule type" value="Genomic_DNA"/>
</dbReference>
<dbReference type="Proteomes" id="UP000237631">
    <property type="component" value="Unassembled WGS sequence"/>
</dbReference>
<comment type="caution">
    <text evidence="1">The sequence shown here is derived from an EMBL/GenBank/DDBJ whole genome shotgun (WGS) entry which is preliminary data.</text>
</comment>
<dbReference type="OrthoDB" id="3644411at2759"/>
<organism evidence="1 2">
    <name type="scientific">Cercospora berteroae</name>
    <dbReference type="NCBI Taxonomy" id="357750"/>
    <lineage>
        <taxon>Eukaryota</taxon>
        <taxon>Fungi</taxon>
        <taxon>Dikarya</taxon>
        <taxon>Ascomycota</taxon>
        <taxon>Pezizomycotina</taxon>
        <taxon>Dothideomycetes</taxon>
        <taxon>Dothideomycetidae</taxon>
        <taxon>Mycosphaerellales</taxon>
        <taxon>Mycosphaerellaceae</taxon>
        <taxon>Cercospora</taxon>
    </lineage>
</organism>
<protein>
    <submittedName>
        <fullName evidence="1">Uncharacterized protein</fullName>
    </submittedName>
</protein>
<evidence type="ECO:0000313" key="1">
    <source>
        <dbReference type="EMBL" id="PPJ53009.1"/>
    </source>
</evidence>
<evidence type="ECO:0000313" key="2">
    <source>
        <dbReference type="Proteomes" id="UP000237631"/>
    </source>
</evidence>
<name>A0A2S6BZW8_9PEZI</name>
<proteinExistence type="predicted"/>
<gene>
    <name evidence="1" type="ORF">CBER1_11334</name>
</gene>